<name>A0A7E4ZZ52_PANRE</name>
<reference evidence="1" key="1">
    <citation type="journal article" date="2013" name="Genetics">
        <title>The draft genome and transcriptome of Panagrellus redivivus are shaped by the harsh demands of a free-living lifestyle.</title>
        <authorList>
            <person name="Srinivasan J."/>
            <person name="Dillman A.R."/>
            <person name="Macchietto M.G."/>
            <person name="Heikkinen L."/>
            <person name="Lakso M."/>
            <person name="Fracchia K.M."/>
            <person name="Antoshechkin I."/>
            <person name="Mortazavi A."/>
            <person name="Wong G."/>
            <person name="Sternberg P.W."/>
        </authorList>
    </citation>
    <scope>NUCLEOTIDE SEQUENCE [LARGE SCALE GENOMIC DNA]</scope>
    <source>
        <strain evidence="1">MT8872</strain>
    </source>
</reference>
<dbReference type="PANTHER" id="PTHR22989">
    <property type="entry name" value="UNCHARACTERIZED DUF13 C.ELEGANS"/>
    <property type="match status" value="1"/>
</dbReference>
<evidence type="ECO:0000313" key="1">
    <source>
        <dbReference type="Proteomes" id="UP000492821"/>
    </source>
</evidence>
<evidence type="ECO:0000313" key="2">
    <source>
        <dbReference type="WBParaSite" id="Pan_g4178.t1"/>
    </source>
</evidence>
<organism evidence="1 2">
    <name type="scientific">Panagrellus redivivus</name>
    <name type="common">Microworm</name>
    <dbReference type="NCBI Taxonomy" id="6233"/>
    <lineage>
        <taxon>Eukaryota</taxon>
        <taxon>Metazoa</taxon>
        <taxon>Ecdysozoa</taxon>
        <taxon>Nematoda</taxon>
        <taxon>Chromadorea</taxon>
        <taxon>Rhabditida</taxon>
        <taxon>Tylenchina</taxon>
        <taxon>Panagrolaimomorpha</taxon>
        <taxon>Panagrolaimoidea</taxon>
        <taxon>Panagrolaimidae</taxon>
        <taxon>Panagrellus</taxon>
    </lineage>
</organism>
<accession>A0A7E4ZZ52</accession>
<dbReference type="AlphaFoldDB" id="A0A7E4ZZ52"/>
<keyword evidence="1" id="KW-1185">Reference proteome</keyword>
<reference evidence="2" key="2">
    <citation type="submission" date="2020-10" db="UniProtKB">
        <authorList>
            <consortium name="WormBaseParasite"/>
        </authorList>
    </citation>
    <scope>IDENTIFICATION</scope>
</reference>
<sequence>MGRFNEKKVFLSLVKSSNATRNCIFLTIGIGGNIQVEKEFKQAYPECNVYGIEPRVSQISDFDKFGTVIPFAVGVKNATIDLMVAMPTLLDAYLKTRFIHYATIDVEKAEFPILEAPLDKMSFQLDAELHGFHPESMEIINLLKLYSSPESQYTFVVNFDFLHHQKVTFVNVKNEMCREAFDLDQSCL</sequence>
<protein>
    <submittedName>
        <fullName evidence="2">Methyltransf_21 domain-containing protein</fullName>
    </submittedName>
</protein>
<dbReference type="Proteomes" id="UP000492821">
    <property type="component" value="Unassembled WGS sequence"/>
</dbReference>
<proteinExistence type="predicted"/>
<dbReference type="WBParaSite" id="Pan_g4178.t1">
    <property type="protein sequence ID" value="Pan_g4178.t1"/>
    <property type="gene ID" value="Pan_g4178"/>
</dbReference>
<dbReference type="PANTHER" id="PTHR22989:SF3">
    <property type="entry name" value="METHYLTRANSFERASE FKBM DOMAIN-CONTAINING PROTEIN"/>
    <property type="match status" value="1"/>
</dbReference>